<sequence length="138" mass="15337">MPRHLKTHHSFLYSTYLSYAFRIVFGLGASTGILFTARADKGASLKAHRDLPEPSLGILISELGRREMVTGDRLDVIGVSRTMRVKNDENLADPFSRDEPNVKLVNENAISSTLPTVPLCIRDKWHDANVLCRSLTSG</sequence>
<evidence type="ECO:0000256" key="1">
    <source>
        <dbReference type="SAM" id="Phobius"/>
    </source>
</evidence>
<keyword evidence="1" id="KW-0472">Membrane</keyword>
<name>A0A0W0FI91_MONRR</name>
<comment type="caution">
    <text evidence="2">The sequence shown here is derived from an EMBL/GenBank/DDBJ whole genome shotgun (WGS) entry which is preliminary data.</text>
</comment>
<evidence type="ECO:0000313" key="2">
    <source>
        <dbReference type="EMBL" id="KTB36017.1"/>
    </source>
</evidence>
<organism evidence="2 3">
    <name type="scientific">Moniliophthora roreri</name>
    <name type="common">Frosty pod rot fungus</name>
    <name type="synonym">Monilia roreri</name>
    <dbReference type="NCBI Taxonomy" id="221103"/>
    <lineage>
        <taxon>Eukaryota</taxon>
        <taxon>Fungi</taxon>
        <taxon>Dikarya</taxon>
        <taxon>Basidiomycota</taxon>
        <taxon>Agaricomycotina</taxon>
        <taxon>Agaricomycetes</taxon>
        <taxon>Agaricomycetidae</taxon>
        <taxon>Agaricales</taxon>
        <taxon>Marasmiineae</taxon>
        <taxon>Marasmiaceae</taxon>
        <taxon>Moniliophthora</taxon>
    </lineage>
</organism>
<gene>
    <name evidence="2" type="ORF">WG66_11398</name>
</gene>
<accession>A0A0W0FI91</accession>
<dbReference type="AlphaFoldDB" id="A0A0W0FI91"/>
<feature type="transmembrane region" description="Helical" evidence="1">
    <location>
        <begin position="20"/>
        <end position="39"/>
    </location>
</feature>
<keyword evidence="1" id="KW-1133">Transmembrane helix</keyword>
<keyword evidence="1" id="KW-0812">Transmembrane</keyword>
<reference evidence="2 3" key="1">
    <citation type="submission" date="2015-12" db="EMBL/GenBank/DDBJ databases">
        <title>Draft genome sequence of Moniliophthora roreri, the causal agent of frosty pod rot of cacao.</title>
        <authorList>
            <person name="Aime M.C."/>
            <person name="Diaz-Valderrama J.R."/>
            <person name="Kijpornyongpan T."/>
            <person name="Phillips-Mora W."/>
        </authorList>
    </citation>
    <scope>NUCLEOTIDE SEQUENCE [LARGE SCALE GENOMIC DNA]</scope>
    <source>
        <strain evidence="2 3">MCA 2952</strain>
    </source>
</reference>
<evidence type="ECO:0000313" key="3">
    <source>
        <dbReference type="Proteomes" id="UP000054988"/>
    </source>
</evidence>
<proteinExistence type="predicted"/>
<dbReference type="EMBL" id="LATX01001935">
    <property type="protein sequence ID" value="KTB36017.1"/>
    <property type="molecule type" value="Genomic_DNA"/>
</dbReference>
<dbReference type="Proteomes" id="UP000054988">
    <property type="component" value="Unassembled WGS sequence"/>
</dbReference>
<protein>
    <submittedName>
        <fullName evidence="2">Uncharacterized protein</fullName>
    </submittedName>
</protein>